<feature type="region of interest" description="Disordered" evidence="1">
    <location>
        <begin position="1001"/>
        <end position="1021"/>
    </location>
</feature>
<dbReference type="Gene3D" id="2.60.40.640">
    <property type="match status" value="1"/>
</dbReference>
<sequence length="1182" mass="126167">MEPMNATQTHSKVRVTTSLSAPVFVAGGEISGKMELDCRADKGLGINTMMVELIATQELISRDHSATSVFMSDKRLFQGPGLPPSNSVYAHPQPGAPPLPPQYHQARKGCTTFFFNFPLPVSSPNSVNFGNGLARIFYEIKATVAVFWKGERTLVRYNKEVLVTECLLESRVPREPSTLVAEGGKMVVQAQVVGGIGVGGRSTCVELQVKNHSQKKTTGLTLTLLRTLHLPNVGTSKNPFQLTDTVVTVPFRGSEYTIAPGVEGVANLVFDVPRNARGVKGGPRERTDDGDHKHVEALFHIDTTINIAIAMGLGNKDIKIELPLTILHPLAAPVPAPEPQFDPYSNPVPLHALEYIPPALDPPRPFYALPPSSSGPPSPASHSTPPLHYQHTPTPPHGGPYVPQASPIPFYGYAGAPVHYAPHIQPYALIPAADQMYYYPLAPQQTTDYLPRPTSATIVAPHSFADPSPLTMPALPPAPAAPASVGSPEPAVAVPGQTEEGKGERASRISLHLKQSSRNRSASPTSHRYRMTGLPLPLPPPSVVWDQPSTSRPRTPELLPPAPKLHSPRPMLSPKASFTGEALAGAGQSGRVAALEKMVEEAEQRKSQEIKVQNDAPENPRPPVLEASGVELDAKELNEVLEKTLPLPPPPSIKPKAHVPTSSPLLDMFNQRAQAADKLVLEEQSAAPKAVVVMNNLAPKRARHSLPEGSTREKTADDVQTNEESSPTTNAKPKPPPAGLDALERRLLKEVGTRKPSAAVIQQLQVLEDATTAAVKAKVEEKRKLGVEPHVKPVEGSVGATVTPSEDKEAAIHVLLNRKRRKTFDVETPTRPSGDGKGQSGLTPQEEEALRLRRAAKARVAGWLGSAQEADPPPLSETRIIEHSTENHVPEIPAEETTPATPVTAQTPSMPNEAIPEKEVKVDPSKIQLPGRTSSGFLPMTRPPAKVLPRVAELSSAQPVILERYKPGVAQQVKAANYDVRSARGGRGGKVTSVAAIWAEKANQDGTGSPPPPVSPKIPRDAVPLPVMARLGQEKIKLPPPSAAKPKPVKPQEEQVKKPSQDASPPAPARMYPWFGAALSPARSAPANLAKGVSVPAKLSSSIASPTLSSTESLARPQPVKPMSPTRVPAVKNVLPTLDMVGNKVDRTELTPSASAPGLSAQVVSFGQARIKGLIAKYQGGG</sequence>
<feature type="region of interest" description="Disordered" evidence="1">
    <location>
        <begin position="1100"/>
        <end position="1127"/>
    </location>
</feature>
<evidence type="ECO:0008006" key="4">
    <source>
        <dbReference type="Google" id="ProtNLM"/>
    </source>
</evidence>
<feature type="region of interest" description="Disordered" evidence="1">
    <location>
        <begin position="825"/>
        <end position="846"/>
    </location>
</feature>
<dbReference type="HOGENOM" id="CLU_005744_0_0_1"/>
<keyword evidence="3" id="KW-1185">Reference proteome</keyword>
<organism evidence="2 3">
    <name type="scientific">Serendipita vermifera MAFF 305830</name>
    <dbReference type="NCBI Taxonomy" id="933852"/>
    <lineage>
        <taxon>Eukaryota</taxon>
        <taxon>Fungi</taxon>
        <taxon>Dikarya</taxon>
        <taxon>Basidiomycota</taxon>
        <taxon>Agaricomycotina</taxon>
        <taxon>Agaricomycetes</taxon>
        <taxon>Sebacinales</taxon>
        <taxon>Serendipitaceae</taxon>
        <taxon>Serendipita</taxon>
    </lineage>
</organism>
<feature type="region of interest" description="Disordered" evidence="1">
    <location>
        <begin position="644"/>
        <end position="663"/>
    </location>
</feature>
<evidence type="ECO:0000313" key="3">
    <source>
        <dbReference type="Proteomes" id="UP000054097"/>
    </source>
</evidence>
<name>A0A0C3B8Z3_SERVB</name>
<evidence type="ECO:0000313" key="2">
    <source>
        <dbReference type="EMBL" id="KIM33280.1"/>
    </source>
</evidence>
<reference evidence="3" key="2">
    <citation type="submission" date="2015-01" db="EMBL/GenBank/DDBJ databases">
        <title>Evolutionary Origins and Diversification of the Mycorrhizal Mutualists.</title>
        <authorList>
            <consortium name="DOE Joint Genome Institute"/>
            <consortium name="Mycorrhizal Genomics Consortium"/>
            <person name="Kohler A."/>
            <person name="Kuo A."/>
            <person name="Nagy L.G."/>
            <person name="Floudas D."/>
            <person name="Copeland A."/>
            <person name="Barry K.W."/>
            <person name="Cichocki N."/>
            <person name="Veneault-Fourrey C."/>
            <person name="LaButti K."/>
            <person name="Lindquist E.A."/>
            <person name="Lipzen A."/>
            <person name="Lundell T."/>
            <person name="Morin E."/>
            <person name="Murat C."/>
            <person name="Riley R."/>
            <person name="Ohm R."/>
            <person name="Sun H."/>
            <person name="Tunlid A."/>
            <person name="Henrissat B."/>
            <person name="Grigoriev I.V."/>
            <person name="Hibbett D.S."/>
            <person name="Martin F."/>
        </authorList>
    </citation>
    <scope>NUCLEOTIDE SEQUENCE [LARGE SCALE GENOMIC DNA]</scope>
    <source>
        <strain evidence="3">MAFF 305830</strain>
    </source>
</reference>
<accession>A0A0C3B8Z3</accession>
<feature type="region of interest" description="Disordered" evidence="1">
    <location>
        <begin position="701"/>
        <end position="740"/>
    </location>
</feature>
<dbReference type="EMBL" id="KN824278">
    <property type="protein sequence ID" value="KIM33280.1"/>
    <property type="molecule type" value="Genomic_DNA"/>
</dbReference>
<proteinExistence type="predicted"/>
<feature type="region of interest" description="Disordered" evidence="1">
    <location>
        <begin position="366"/>
        <end position="401"/>
    </location>
</feature>
<dbReference type="OrthoDB" id="298939at2759"/>
<feature type="region of interest" description="Disordered" evidence="1">
    <location>
        <begin position="1036"/>
        <end position="1069"/>
    </location>
</feature>
<dbReference type="Proteomes" id="UP000054097">
    <property type="component" value="Unassembled WGS sequence"/>
</dbReference>
<dbReference type="AlphaFoldDB" id="A0A0C3B8Z3"/>
<gene>
    <name evidence="2" type="ORF">M408DRAFT_326056</name>
</gene>
<dbReference type="InterPro" id="IPR014752">
    <property type="entry name" value="Arrestin-like_C"/>
</dbReference>
<feature type="compositionally biased region" description="Low complexity" evidence="1">
    <location>
        <begin position="481"/>
        <end position="495"/>
    </location>
</feature>
<dbReference type="STRING" id="933852.A0A0C3B8Z3"/>
<evidence type="ECO:0000256" key="1">
    <source>
        <dbReference type="SAM" id="MobiDB-lite"/>
    </source>
</evidence>
<feature type="region of interest" description="Disordered" evidence="1">
    <location>
        <begin position="473"/>
        <end position="569"/>
    </location>
</feature>
<feature type="compositionally biased region" description="Basic and acidic residues" evidence="1">
    <location>
        <begin position="1050"/>
        <end position="1060"/>
    </location>
</feature>
<reference evidence="2 3" key="1">
    <citation type="submission" date="2014-04" db="EMBL/GenBank/DDBJ databases">
        <authorList>
            <consortium name="DOE Joint Genome Institute"/>
            <person name="Kuo A."/>
            <person name="Zuccaro A."/>
            <person name="Kohler A."/>
            <person name="Nagy L.G."/>
            <person name="Floudas D."/>
            <person name="Copeland A."/>
            <person name="Barry K.W."/>
            <person name="Cichocki N."/>
            <person name="Veneault-Fourrey C."/>
            <person name="LaButti K."/>
            <person name="Lindquist E.A."/>
            <person name="Lipzen A."/>
            <person name="Lundell T."/>
            <person name="Morin E."/>
            <person name="Murat C."/>
            <person name="Sun H."/>
            <person name="Tunlid A."/>
            <person name="Henrissat B."/>
            <person name="Grigoriev I.V."/>
            <person name="Hibbett D.S."/>
            <person name="Martin F."/>
            <person name="Nordberg H.P."/>
            <person name="Cantor M.N."/>
            <person name="Hua S.X."/>
        </authorList>
    </citation>
    <scope>NUCLEOTIDE SEQUENCE [LARGE SCALE GENOMIC DNA]</scope>
    <source>
        <strain evidence="2 3">MAFF 305830</strain>
    </source>
</reference>
<feature type="compositionally biased region" description="Polar residues" evidence="1">
    <location>
        <begin position="513"/>
        <end position="526"/>
    </location>
</feature>
<feature type="compositionally biased region" description="Low complexity" evidence="1">
    <location>
        <begin position="1100"/>
        <end position="1113"/>
    </location>
</feature>
<protein>
    <recommendedName>
        <fullName evidence="4">Arrestin-like N-terminal domain-containing protein</fullName>
    </recommendedName>
</protein>